<comment type="caution">
    <text evidence="4">The sequence shown here is derived from an EMBL/GenBank/DDBJ whole genome shotgun (WGS) entry which is preliminary data.</text>
</comment>
<dbReference type="InterPro" id="IPR000639">
    <property type="entry name" value="Epox_hydrolase-like"/>
</dbReference>
<sequence>MDPTDPASFNHRTELLSTGRTYHFVDHIPESYSGPAASAANAASTILCVHGFPDIWYGWRYQIGPWVRAGYRVVVPDMLGYGGTDKPRAAEEYSTRRLCADLAALLDVVGVQKAIVIGHDWGSYIAGRFALWHPDRLLALALFSIPYPPPLKQYIPLEGIVERVPNYAYQLYFASPESTKEIEANLERFLRAIYGIEVHEKSIVLDGNMREAVVNPGPTRLSKSSPILTTEELRYVSSQMSDMNGPLSYYRTTKVRFEEEQAAQLPDRPPANLPVFHIWGAKDLAATPSSLAKMRVLIPKLEEKELKNEGHWIMVQAKD</sequence>
<dbReference type="Proteomes" id="UP001201163">
    <property type="component" value="Unassembled WGS sequence"/>
</dbReference>
<reference evidence="4" key="1">
    <citation type="submission" date="2022-01" db="EMBL/GenBank/DDBJ databases">
        <title>Comparative genomics reveals a dynamic genome evolution in the ectomycorrhizal milk-cap (Lactarius) mushrooms.</title>
        <authorList>
            <consortium name="DOE Joint Genome Institute"/>
            <person name="Lebreton A."/>
            <person name="Tang N."/>
            <person name="Kuo A."/>
            <person name="LaButti K."/>
            <person name="Drula E."/>
            <person name="Barry K."/>
            <person name="Clum A."/>
            <person name="Lipzen A."/>
            <person name="Mousain D."/>
            <person name="Ng V."/>
            <person name="Wang R."/>
            <person name="Wang X."/>
            <person name="Dai Y."/>
            <person name="Henrissat B."/>
            <person name="Grigoriev I.V."/>
            <person name="Guerin-Laguette A."/>
            <person name="Yu F."/>
            <person name="Martin F.M."/>
        </authorList>
    </citation>
    <scope>NUCLEOTIDE SEQUENCE</scope>
    <source>
        <strain evidence="4">QP</strain>
    </source>
</reference>
<evidence type="ECO:0000313" key="5">
    <source>
        <dbReference type="Proteomes" id="UP001201163"/>
    </source>
</evidence>
<evidence type="ECO:0000256" key="1">
    <source>
        <dbReference type="ARBA" id="ARBA00022801"/>
    </source>
</evidence>
<dbReference type="InterPro" id="IPR029058">
    <property type="entry name" value="AB_hydrolase_fold"/>
</dbReference>
<name>A0AAD4Q9Z2_9AGAM</name>
<dbReference type="EMBL" id="JAKELL010000078">
    <property type="protein sequence ID" value="KAH8984251.1"/>
    <property type="molecule type" value="Genomic_DNA"/>
</dbReference>
<evidence type="ECO:0000259" key="3">
    <source>
        <dbReference type="Pfam" id="PF00561"/>
    </source>
</evidence>
<dbReference type="Gene3D" id="3.40.50.1820">
    <property type="entry name" value="alpha/beta hydrolase"/>
    <property type="match status" value="1"/>
</dbReference>
<dbReference type="AlphaFoldDB" id="A0AAD4Q9Z2"/>
<dbReference type="PANTHER" id="PTHR43329">
    <property type="entry name" value="EPOXIDE HYDROLASE"/>
    <property type="match status" value="1"/>
</dbReference>
<dbReference type="Pfam" id="PF00561">
    <property type="entry name" value="Abhydrolase_1"/>
    <property type="match status" value="1"/>
</dbReference>
<dbReference type="PRINTS" id="PR00412">
    <property type="entry name" value="EPOXHYDRLASE"/>
</dbReference>
<dbReference type="InterPro" id="IPR000073">
    <property type="entry name" value="AB_hydrolase_1"/>
</dbReference>
<keyword evidence="1" id="KW-0378">Hydrolase</keyword>
<feature type="domain" description="AB hydrolase-1" evidence="3">
    <location>
        <begin position="45"/>
        <end position="168"/>
    </location>
</feature>
<dbReference type="SUPFAM" id="SSF53474">
    <property type="entry name" value="alpha/beta-Hydrolases"/>
    <property type="match status" value="1"/>
</dbReference>
<accession>A0AAD4Q9Z2</accession>
<gene>
    <name evidence="4" type="ORF">EDB92DRAFT_1498427</name>
</gene>
<proteinExistence type="inferred from homology"/>
<organism evidence="4 5">
    <name type="scientific">Lactarius akahatsu</name>
    <dbReference type="NCBI Taxonomy" id="416441"/>
    <lineage>
        <taxon>Eukaryota</taxon>
        <taxon>Fungi</taxon>
        <taxon>Dikarya</taxon>
        <taxon>Basidiomycota</taxon>
        <taxon>Agaricomycotina</taxon>
        <taxon>Agaricomycetes</taxon>
        <taxon>Russulales</taxon>
        <taxon>Russulaceae</taxon>
        <taxon>Lactarius</taxon>
    </lineage>
</organism>
<evidence type="ECO:0000313" key="4">
    <source>
        <dbReference type="EMBL" id="KAH8984251.1"/>
    </source>
</evidence>
<keyword evidence="5" id="KW-1185">Reference proteome</keyword>
<comment type="similarity">
    <text evidence="2">Belongs to the AB hydrolase superfamily. Epoxide hydrolase family.</text>
</comment>
<evidence type="ECO:0000256" key="2">
    <source>
        <dbReference type="ARBA" id="ARBA00038334"/>
    </source>
</evidence>
<dbReference type="GO" id="GO:0016787">
    <property type="term" value="F:hydrolase activity"/>
    <property type="evidence" value="ECO:0007669"/>
    <property type="project" value="UniProtKB-KW"/>
</dbReference>
<dbReference type="PRINTS" id="PR00111">
    <property type="entry name" value="ABHYDROLASE"/>
</dbReference>
<protein>
    <submittedName>
        <fullName evidence="4">Alpha/beta-hydrolase</fullName>
    </submittedName>
</protein>